<name>S4TE55_9VIRU</name>
<protein>
    <submittedName>
        <fullName evidence="1">Uncharacterized protein</fullName>
    </submittedName>
</protein>
<dbReference type="EMBL" id="JX904468">
    <property type="protein sequence ID" value="AGA18406.1"/>
    <property type="molecule type" value="Genomic_DNA"/>
</dbReference>
<sequence length="276" mass="30912">MPKRTKATKNGSYYRPKRNFDQSVKEIVRKELKDEIEEKHAITEYESIFLKSAIPAGVVLNAQGNFFKILPEIDQSVVGEAGRSYNTRIGNEIKLKSIDLNCSLSYANSNAAQSDYENAKLAVRVMILRSKAINDQELLFDEMPTDTLLRFGSQSATSGNGATNFTGFPLDSFRDINRDTFSVRYDKVFYLDAPVILPGSTQPDITVVPSRSRMFKHRLTFGEKGLKLKYSVQADNNPNNFPYFMVVGYTSMSSTGKPSDNLVRMTLSSVGTYTDA</sequence>
<proteinExistence type="predicted"/>
<dbReference type="Gene3D" id="2.60.120.20">
    <property type="match status" value="1"/>
</dbReference>
<reference evidence="1" key="1">
    <citation type="journal article" date="2013" name="ISME J.">
        <title>Previously unknown and highly divergent ssDNA viruses populate the oceans.</title>
        <authorList>
            <person name="Labonte J.M."/>
            <person name="Suttle C.A."/>
        </authorList>
    </citation>
    <scope>NUCLEOTIDE SEQUENCE</scope>
</reference>
<accession>S4TE55</accession>
<evidence type="ECO:0000313" key="1">
    <source>
        <dbReference type="EMBL" id="AGA18406.1"/>
    </source>
</evidence>
<dbReference type="InterPro" id="IPR029053">
    <property type="entry name" value="Viral_coat"/>
</dbReference>
<organism evidence="1">
    <name type="scientific">uncultured marine virus</name>
    <dbReference type="NCBI Taxonomy" id="186617"/>
    <lineage>
        <taxon>Viruses</taxon>
        <taxon>environmental samples</taxon>
    </lineage>
</organism>